<dbReference type="Pfam" id="PF04970">
    <property type="entry name" value="LRAT"/>
    <property type="match status" value="1"/>
</dbReference>
<proteinExistence type="predicted"/>
<evidence type="ECO:0000256" key="1">
    <source>
        <dbReference type="SAM" id="Coils"/>
    </source>
</evidence>
<comment type="caution">
    <text evidence="5">The sequence shown here is derived from an EMBL/GenBank/DDBJ whole genome shotgun (WGS) entry which is preliminary data.</text>
</comment>
<feature type="domain" description="LRAT" evidence="4">
    <location>
        <begin position="320"/>
        <end position="503"/>
    </location>
</feature>
<dbReference type="PANTHER" id="PTHR46137">
    <property type="entry name" value="OS05G0310600 PROTEIN"/>
    <property type="match status" value="1"/>
</dbReference>
<dbReference type="AlphaFoldDB" id="A0A8T0J041"/>
<keyword evidence="1" id="KW-0175">Coiled coil</keyword>
<sequence length="581" mass="65831">MASQVFSNGHLLGPGVTRIIMPGSLTVQHSSFRSLFVPFSSSTSSCSNKQIVNRRGLCRRQPFCYKGSMRSSVVGEPKFSEKRDEVTTENPQVSQENQPLTTNQSSPPKSLSRSKMIKSYLAAIKVVLVKIDPNFDWNGSKRSSSQQRKIEGPKEDRIERDNDPRLSLIEAIFKAVFDFGTDLLIGVLLTMKQILEEVDEEMQRKSQEKEEKQKITPVPSHEILLPPQQPNHSWISTEVPTQRLHLVPKEQLAVGERVFYHRDHNLTNGVGGWYHGIWDGDAVIHVKMPRCNCADCAAAAKFNKEYALMFKKGDHLFSQCENNALGKPMYHQGIYDGKGYVYHFADEREKTDCDYEKCEECVARGTERRLNLKDRGLGPSGVRKSCLSCFSEGEKIDRVADHDEVNFLQWIARIVRILWKIFLFSKWAQINSHVTENGADSLQRREKRVTRLKKTITTPRAEEVVNKAKTFYENNSFGKYSHKTVGMPHNCESFSYYCKTGTYGSPQITSVLHKSSSKMRIRYALCESVTIIMSVSGITVILFLMGKRMISKAKEKAESANTSHPDLVPSALVPAEVYIEG</sequence>
<keyword evidence="3" id="KW-0472">Membrane</keyword>
<dbReference type="Gene3D" id="3.90.1720.10">
    <property type="entry name" value="endopeptidase domain like (from Nostoc punctiforme)"/>
    <property type="match status" value="1"/>
</dbReference>
<evidence type="ECO:0000259" key="4">
    <source>
        <dbReference type="Pfam" id="PF04970"/>
    </source>
</evidence>
<keyword evidence="3" id="KW-1133">Transmembrane helix</keyword>
<organism evidence="5 6">
    <name type="scientific">Ceratodon purpureus</name>
    <name type="common">Fire moss</name>
    <name type="synonym">Dicranum purpureum</name>
    <dbReference type="NCBI Taxonomy" id="3225"/>
    <lineage>
        <taxon>Eukaryota</taxon>
        <taxon>Viridiplantae</taxon>
        <taxon>Streptophyta</taxon>
        <taxon>Embryophyta</taxon>
        <taxon>Bryophyta</taxon>
        <taxon>Bryophytina</taxon>
        <taxon>Bryopsida</taxon>
        <taxon>Dicranidae</taxon>
        <taxon>Pseudoditrichales</taxon>
        <taxon>Ditrichaceae</taxon>
        <taxon>Ceratodon</taxon>
    </lineage>
</organism>
<dbReference type="EMBL" id="CM026422">
    <property type="protein sequence ID" value="KAG0588376.1"/>
    <property type="molecule type" value="Genomic_DNA"/>
</dbReference>
<evidence type="ECO:0000256" key="2">
    <source>
        <dbReference type="SAM" id="MobiDB-lite"/>
    </source>
</evidence>
<dbReference type="Proteomes" id="UP000822688">
    <property type="component" value="Chromosome 2"/>
</dbReference>
<keyword evidence="3" id="KW-0812">Transmembrane</keyword>
<reference evidence="5" key="1">
    <citation type="submission" date="2020-06" db="EMBL/GenBank/DDBJ databases">
        <title>WGS assembly of Ceratodon purpureus strain R40.</title>
        <authorList>
            <person name="Carey S.B."/>
            <person name="Jenkins J."/>
            <person name="Shu S."/>
            <person name="Lovell J.T."/>
            <person name="Sreedasyam A."/>
            <person name="Maumus F."/>
            <person name="Tiley G.P."/>
            <person name="Fernandez-Pozo N."/>
            <person name="Barry K."/>
            <person name="Chen C."/>
            <person name="Wang M."/>
            <person name="Lipzen A."/>
            <person name="Daum C."/>
            <person name="Saski C.A."/>
            <person name="Payton A.C."/>
            <person name="Mcbreen J.C."/>
            <person name="Conrad R.E."/>
            <person name="Kollar L.M."/>
            <person name="Olsson S."/>
            <person name="Huttunen S."/>
            <person name="Landis J.B."/>
            <person name="Wickett N.J."/>
            <person name="Johnson M.G."/>
            <person name="Rensing S.A."/>
            <person name="Grimwood J."/>
            <person name="Schmutz J."/>
            <person name="Mcdaniel S.F."/>
        </authorList>
    </citation>
    <scope>NUCLEOTIDE SEQUENCE</scope>
    <source>
        <strain evidence="5">R40</strain>
    </source>
</reference>
<feature type="region of interest" description="Disordered" evidence="2">
    <location>
        <begin position="138"/>
        <end position="159"/>
    </location>
</feature>
<name>A0A8T0J041_CERPU</name>
<feature type="compositionally biased region" description="Basic and acidic residues" evidence="2">
    <location>
        <begin position="148"/>
        <end position="159"/>
    </location>
</feature>
<dbReference type="PANTHER" id="PTHR46137:SF3">
    <property type="entry name" value="OS05G0310600 PROTEIN"/>
    <property type="match status" value="1"/>
</dbReference>
<evidence type="ECO:0000313" key="5">
    <source>
        <dbReference type="EMBL" id="KAG0588376.1"/>
    </source>
</evidence>
<feature type="region of interest" description="Disordered" evidence="2">
    <location>
        <begin position="75"/>
        <end position="112"/>
    </location>
</feature>
<keyword evidence="6" id="KW-1185">Reference proteome</keyword>
<evidence type="ECO:0000256" key="3">
    <source>
        <dbReference type="SAM" id="Phobius"/>
    </source>
</evidence>
<accession>A0A8T0J041</accession>
<feature type="coiled-coil region" evidence="1">
    <location>
        <begin position="188"/>
        <end position="215"/>
    </location>
</feature>
<gene>
    <name evidence="5" type="ORF">KC19_2G238800</name>
</gene>
<dbReference type="InterPro" id="IPR007053">
    <property type="entry name" value="LRAT_dom"/>
</dbReference>
<feature type="compositionally biased region" description="Polar residues" evidence="2">
    <location>
        <begin position="88"/>
        <end position="112"/>
    </location>
</feature>
<protein>
    <recommendedName>
        <fullName evidence="4">LRAT domain-containing protein</fullName>
    </recommendedName>
</protein>
<evidence type="ECO:0000313" key="6">
    <source>
        <dbReference type="Proteomes" id="UP000822688"/>
    </source>
</evidence>
<feature type="transmembrane region" description="Helical" evidence="3">
    <location>
        <begin position="521"/>
        <end position="544"/>
    </location>
</feature>